<dbReference type="SUPFAM" id="SSF46785">
    <property type="entry name" value="Winged helix' DNA-binding domain"/>
    <property type="match status" value="1"/>
</dbReference>
<dbReference type="PANTHER" id="PTHR33154:SF18">
    <property type="entry name" value="ARSENICAL RESISTANCE OPERON REPRESSOR"/>
    <property type="match status" value="1"/>
</dbReference>
<reference evidence="6 7" key="1">
    <citation type="submission" date="2023-05" db="EMBL/GenBank/DDBJ databases">
        <title>Marinobacter albus sp. nov., a marine bacterium isolated from sand in a coastal intertidal zone of huludao.</title>
        <authorList>
            <person name="Deng T."/>
        </authorList>
    </citation>
    <scope>NUCLEOTIDE SEQUENCE [LARGE SCALE GENOMIC DNA]</scope>
    <source>
        <strain evidence="6 7">M216</strain>
    </source>
</reference>
<dbReference type="InterPro" id="IPR036388">
    <property type="entry name" value="WH-like_DNA-bd_sf"/>
</dbReference>
<dbReference type="RefSeq" id="WP_285366887.1">
    <property type="nucleotide sequence ID" value="NZ_JASSQD010000001.1"/>
</dbReference>
<dbReference type="InterPro" id="IPR011991">
    <property type="entry name" value="ArsR-like_HTH"/>
</dbReference>
<dbReference type="PROSITE" id="PS50987">
    <property type="entry name" value="HTH_ARSR_2"/>
    <property type="match status" value="1"/>
</dbReference>
<name>A0ABT7H719_9GAMM</name>
<dbReference type="PANTHER" id="PTHR33154">
    <property type="entry name" value="TRANSCRIPTIONAL REGULATOR, ARSR FAMILY"/>
    <property type="match status" value="1"/>
</dbReference>
<dbReference type="CDD" id="cd00090">
    <property type="entry name" value="HTH_ARSR"/>
    <property type="match status" value="1"/>
</dbReference>
<dbReference type="SMART" id="SM00418">
    <property type="entry name" value="HTH_ARSR"/>
    <property type="match status" value="1"/>
</dbReference>
<keyword evidence="7" id="KW-1185">Reference proteome</keyword>
<dbReference type="Gene3D" id="1.10.10.10">
    <property type="entry name" value="Winged helix-like DNA-binding domain superfamily/Winged helix DNA-binding domain"/>
    <property type="match status" value="1"/>
</dbReference>
<dbReference type="InterPro" id="IPR001845">
    <property type="entry name" value="HTH_ArsR_DNA-bd_dom"/>
</dbReference>
<feature type="domain" description="HTH arsR-type" evidence="5">
    <location>
        <begin position="2"/>
        <end position="96"/>
    </location>
</feature>
<evidence type="ECO:0000256" key="1">
    <source>
        <dbReference type="ARBA" id="ARBA00022849"/>
    </source>
</evidence>
<evidence type="ECO:0000259" key="5">
    <source>
        <dbReference type="PROSITE" id="PS50987"/>
    </source>
</evidence>
<sequence length="120" mass="13690">MIATNADYHPVRVFKALGDENRLTILLLIRQQTELCVCELTAALNLSQPRVSRHLAYLREHNLLQDERRGQWVYYRLHPELPEWVQSVLGRSSEACAGLLAPISQRLDALPDRPVSVDCS</sequence>
<gene>
    <name evidence="6" type="ORF">QQF73_00865</name>
</gene>
<evidence type="ECO:0000256" key="3">
    <source>
        <dbReference type="ARBA" id="ARBA00023125"/>
    </source>
</evidence>
<organism evidence="6 7">
    <name type="scientific">Marinobacter albus</name>
    <dbReference type="NCBI Taxonomy" id="3030833"/>
    <lineage>
        <taxon>Bacteria</taxon>
        <taxon>Pseudomonadati</taxon>
        <taxon>Pseudomonadota</taxon>
        <taxon>Gammaproteobacteria</taxon>
        <taxon>Pseudomonadales</taxon>
        <taxon>Marinobacteraceae</taxon>
        <taxon>Marinobacter</taxon>
    </lineage>
</organism>
<keyword evidence="3" id="KW-0238">DNA-binding</keyword>
<accession>A0ABT7H719</accession>
<evidence type="ECO:0000313" key="6">
    <source>
        <dbReference type="EMBL" id="MDK9556156.1"/>
    </source>
</evidence>
<evidence type="ECO:0000313" key="7">
    <source>
        <dbReference type="Proteomes" id="UP001223547"/>
    </source>
</evidence>
<keyword evidence="4" id="KW-0804">Transcription</keyword>
<keyword evidence="1" id="KW-0059">Arsenical resistance</keyword>
<dbReference type="Proteomes" id="UP001223547">
    <property type="component" value="Unassembled WGS sequence"/>
</dbReference>
<dbReference type="InterPro" id="IPR036390">
    <property type="entry name" value="WH_DNA-bd_sf"/>
</dbReference>
<dbReference type="NCBIfam" id="NF007528">
    <property type="entry name" value="PRK10141.1"/>
    <property type="match status" value="1"/>
</dbReference>
<evidence type="ECO:0000256" key="2">
    <source>
        <dbReference type="ARBA" id="ARBA00023015"/>
    </source>
</evidence>
<protein>
    <submittedName>
        <fullName evidence="6">Metalloregulator ArsR/SmtB family transcription factor</fullName>
    </submittedName>
</protein>
<dbReference type="NCBIfam" id="NF033788">
    <property type="entry name" value="HTH_metalloreg"/>
    <property type="match status" value="1"/>
</dbReference>
<dbReference type="PRINTS" id="PR00778">
    <property type="entry name" value="HTHARSR"/>
</dbReference>
<dbReference type="InterPro" id="IPR051081">
    <property type="entry name" value="HTH_MetalResp_TranReg"/>
</dbReference>
<dbReference type="Pfam" id="PF01022">
    <property type="entry name" value="HTH_5"/>
    <property type="match status" value="1"/>
</dbReference>
<evidence type="ECO:0000256" key="4">
    <source>
        <dbReference type="ARBA" id="ARBA00023163"/>
    </source>
</evidence>
<keyword evidence="2" id="KW-0805">Transcription regulation</keyword>
<comment type="caution">
    <text evidence="6">The sequence shown here is derived from an EMBL/GenBank/DDBJ whole genome shotgun (WGS) entry which is preliminary data.</text>
</comment>
<proteinExistence type="predicted"/>
<dbReference type="EMBL" id="JASSQD010000001">
    <property type="protein sequence ID" value="MDK9556156.1"/>
    <property type="molecule type" value="Genomic_DNA"/>
</dbReference>